<dbReference type="Proteomes" id="UP000516314">
    <property type="component" value="Chromosome 5"/>
</dbReference>
<reference evidence="3" key="2">
    <citation type="submission" date="2016-03" db="EMBL/GenBank/DDBJ databases">
        <title>Full-length assembly of Arabidopsis thaliana Ler reveals the complement of translocations and inversions.</title>
        <authorList>
            <person name="Zapata L."/>
            <person name="Schneeberger K."/>
            <person name="Ossowski S."/>
        </authorList>
    </citation>
    <scope>NUCLEOTIDE SEQUENCE [LARGE SCALE GENOMIC DNA]</scope>
    <source>
        <tissue evidence="3">Leaf</tissue>
    </source>
</reference>
<dbReference type="AlphaFoldDB" id="A0A178UKR4"/>
<dbReference type="PANTHER" id="PTHR34291">
    <property type="entry name" value="HYDROXYPROLINE-RICH GLYCOPROTEIN FAMILY PROTEIN"/>
    <property type="match status" value="1"/>
</dbReference>
<dbReference type="EMBL" id="LUHQ01000005">
    <property type="protein sequence ID" value="OAO93887.1"/>
    <property type="molecule type" value="Genomic_DNA"/>
</dbReference>
<accession>A0A178UKR4</accession>
<dbReference type="EMBL" id="LR881470">
    <property type="protein sequence ID" value="CAD5335938.1"/>
    <property type="molecule type" value="Genomic_DNA"/>
</dbReference>
<dbReference type="Proteomes" id="UP000078284">
    <property type="component" value="Chromosome 5"/>
</dbReference>
<evidence type="ECO:0000313" key="3">
    <source>
        <dbReference type="EMBL" id="OAO93887.1"/>
    </source>
</evidence>
<gene>
    <name evidence="3" type="ordered locus">AXX17_At5g65500</name>
    <name evidence="2" type="ORF">AT9943_LOCUS23157</name>
</gene>
<reference evidence="2 5" key="3">
    <citation type="submission" date="2020-09" db="EMBL/GenBank/DDBJ databases">
        <authorList>
            <person name="Ashkenazy H."/>
        </authorList>
    </citation>
    <scope>NUCLEOTIDE SEQUENCE [LARGE SCALE GENOMIC DNA]</scope>
    <source>
        <strain evidence="5">cv. Cdm-0</strain>
    </source>
</reference>
<evidence type="ECO:0000313" key="5">
    <source>
        <dbReference type="Proteomes" id="UP000516314"/>
    </source>
</evidence>
<dbReference type="PANTHER" id="PTHR34291:SF1">
    <property type="entry name" value="HYDROXYPROLINE-RICH GLYCOPROTEIN FAMILY PROTEIN"/>
    <property type="match status" value="1"/>
</dbReference>
<protein>
    <submittedName>
        <fullName evidence="2">(thale cress) hypothetical protein</fullName>
    </submittedName>
</protein>
<evidence type="ECO:0000313" key="2">
    <source>
        <dbReference type="EMBL" id="CAD5335938.1"/>
    </source>
</evidence>
<sequence>MKKPQNLSVPVLMPGDNTPKFIALPCPCAPPRPEKLTVDVQTPPQSPPVKPARFPVPLY</sequence>
<dbReference type="InterPro" id="IPR037699">
    <property type="entry name" value="At5g65660-like"/>
</dbReference>
<name>A0A178UKR4_ARATH</name>
<reference evidence="4" key="1">
    <citation type="journal article" date="2016" name="Proc. Natl. Acad. Sci. U.S.A.">
        <title>Chromosome-level assembly of Arabidopsis thaliana Ler reveals the extent of translocation and inversion polymorphisms.</title>
        <authorList>
            <person name="Zapata L."/>
            <person name="Ding J."/>
            <person name="Willing E.M."/>
            <person name="Hartwig B."/>
            <person name="Bezdan D."/>
            <person name="Jiao W.B."/>
            <person name="Patel V."/>
            <person name="Velikkakam James G."/>
            <person name="Koornneef M."/>
            <person name="Ossowski S."/>
            <person name="Schneeberger K."/>
        </authorList>
    </citation>
    <scope>NUCLEOTIDE SEQUENCE [LARGE SCALE GENOMIC DNA]</scope>
    <source>
        <strain evidence="4">cv. Landsberg erecta</strain>
    </source>
</reference>
<dbReference type="ExpressionAtlas" id="A0A178UKR4">
    <property type="expression patterns" value="baseline and differential"/>
</dbReference>
<organism evidence="3 4">
    <name type="scientific">Arabidopsis thaliana</name>
    <name type="common">Mouse-ear cress</name>
    <dbReference type="NCBI Taxonomy" id="3702"/>
    <lineage>
        <taxon>Eukaryota</taxon>
        <taxon>Viridiplantae</taxon>
        <taxon>Streptophyta</taxon>
        <taxon>Embryophyta</taxon>
        <taxon>Tracheophyta</taxon>
        <taxon>Spermatophyta</taxon>
        <taxon>Magnoliopsida</taxon>
        <taxon>eudicotyledons</taxon>
        <taxon>Gunneridae</taxon>
        <taxon>Pentapetalae</taxon>
        <taxon>rosids</taxon>
        <taxon>malvids</taxon>
        <taxon>Brassicales</taxon>
        <taxon>Brassicaceae</taxon>
        <taxon>Camelineae</taxon>
        <taxon>Arabidopsis</taxon>
    </lineage>
</organism>
<proteinExistence type="predicted"/>
<evidence type="ECO:0000313" key="4">
    <source>
        <dbReference type="Proteomes" id="UP000078284"/>
    </source>
</evidence>
<feature type="region of interest" description="Disordered" evidence="1">
    <location>
        <begin position="35"/>
        <end position="59"/>
    </location>
</feature>
<evidence type="ECO:0000256" key="1">
    <source>
        <dbReference type="SAM" id="MobiDB-lite"/>
    </source>
</evidence>